<name>A0ABX0G8T8_9RHOB</name>
<feature type="transmembrane region" description="Helical" evidence="2">
    <location>
        <begin position="203"/>
        <end position="225"/>
    </location>
</feature>
<feature type="region of interest" description="Disordered" evidence="1">
    <location>
        <begin position="159"/>
        <end position="188"/>
    </location>
</feature>
<evidence type="ECO:0000256" key="1">
    <source>
        <dbReference type="SAM" id="MobiDB-lite"/>
    </source>
</evidence>
<evidence type="ECO:0000256" key="2">
    <source>
        <dbReference type="SAM" id="Phobius"/>
    </source>
</evidence>
<proteinExistence type="predicted"/>
<dbReference type="Proteomes" id="UP001515660">
    <property type="component" value="Unassembled WGS sequence"/>
</dbReference>
<organism evidence="3 4">
    <name type="scientific">Rhodobacter calidifons</name>
    <dbReference type="NCBI Taxonomy" id="2715277"/>
    <lineage>
        <taxon>Bacteria</taxon>
        <taxon>Pseudomonadati</taxon>
        <taxon>Pseudomonadota</taxon>
        <taxon>Alphaproteobacteria</taxon>
        <taxon>Rhodobacterales</taxon>
        <taxon>Rhodobacter group</taxon>
        <taxon>Rhodobacter</taxon>
    </lineage>
</organism>
<gene>
    <name evidence="3" type="ORF">G8O29_13220</name>
</gene>
<reference evidence="3 4" key="1">
    <citation type="journal article" date="2022" name="Microorganisms">
        <title>Genome Sequence and Characterization of a Xanthorhodopsin-Containing, Aerobic Anoxygenic Phototrophic Rhodobacter Species, Isolated from Mesophilic Conditions at Yellowstone National Park.</title>
        <authorList>
            <person name="Kyndt J.A."/>
            <person name="Robertson S."/>
            <person name="Shoffstall I.B."/>
            <person name="Ramaley R.F."/>
            <person name="Meyer T.E."/>
        </authorList>
    </citation>
    <scope>NUCLEOTIDE SEQUENCE [LARGE SCALE GENOMIC DNA]</scope>
    <source>
        <strain evidence="3 4">M37P</strain>
    </source>
</reference>
<dbReference type="RefSeq" id="WP_166403705.1">
    <property type="nucleotide sequence ID" value="NZ_JAANHS010000010.1"/>
</dbReference>
<protein>
    <submittedName>
        <fullName evidence="3">Uncharacterized protein</fullName>
    </submittedName>
</protein>
<keyword evidence="2" id="KW-1133">Transmembrane helix</keyword>
<sequence>MALDPSRKRQGKGRPEIWASGGQRPPFDLRALGRAGLHLSREAVASLHARAARGLRRAAVNVKNGAGRIPAGRLGRAERFVPSHLRVAAWIGNLAATLSHASASADPDIPRGNALVAELAPPLRDKAVLPPEPGPMPAHPPQGEVAPVILSEPKTDDDPLAAIRGDLSGRPGAPRHATGAAPESPLAPPGAVAEAVIQVGGYLVGWGTVILTLPFALIGALWLWIGGRDLKTIGRED</sequence>
<keyword evidence="2" id="KW-0472">Membrane</keyword>
<dbReference type="EMBL" id="JAANHS010000010">
    <property type="protein sequence ID" value="NHB77680.1"/>
    <property type="molecule type" value="Genomic_DNA"/>
</dbReference>
<comment type="caution">
    <text evidence="3">The sequence shown here is derived from an EMBL/GenBank/DDBJ whole genome shotgun (WGS) entry which is preliminary data.</text>
</comment>
<feature type="region of interest" description="Disordered" evidence="1">
    <location>
        <begin position="1"/>
        <end position="22"/>
    </location>
</feature>
<keyword evidence="2" id="KW-0812">Transmembrane</keyword>
<accession>A0ABX0G8T8</accession>
<evidence type="ECO:0000313" key="3">
    <source>
        <dbReference type="EMBL" id="NHB77680.1"/>
    </source>
</evidence>
<evidence type="ECO:0000313" key="4">
    <source>
        <dbReference type="Proteomes" id="UP001515660"/>
    </source>
</evidence>
<keyword evidence="4" id="KW-1185">Reference proteome</keyword>